<dbReference type="PANTHER" id="PTHR43693:SF1">
    <property type="entry name" value="PROTEIN PHOSPHATASE CHEZ"/>
    <property type="match status" value="1"/>
</dbReference>
<dbReference type="NCBIfam" id="NF008368">
    <property type="entry name" value="PRK11166.1"/>
    <property type="match status" value="1"/>
</dbReference>
<comment type="similarity">
    <text evidence="2">Belongs to the CheZ family.</text>
</comment>
<sequence length="293" mass="31090">MAKKLKQDEVGDSDELQALFDSIASNQSQPAPAPVAARAAPAPAGDSGGDDAELQALFDSVAADFDAGAVAEKTAAPAAPAASAATAAQSEHSCDAVFTRIGQMTRQVHNTLRELGTDDGLQDAVQAIPDARQRLTYIAQMTEQAASRVLNATDIAQPIQGRIQSGAAELQARWDKLFANQLSVQEFKALSGETRSFLGEVVEGSRATNAQLMEIMMAQDFQDLTGQVIKKVVDLAQKLETELLQVLLEVTPAEKRGDKHSGLMNGPVVSTEGRDDVVTTQEQVDDLLDSLGF</sequence>
<comment type="subcellular location">
    <subcellularLocation>
        <location evidence="1">Cytoplasm</location>
    </subcellularLocation>
</comment>
<evidence type="ECO:0000256" key="1">
    <source>
        <dbReference type="ARBA" id="ARBA00004496"/>
    </source>
</evidence>
<keyword evidence="7" id="KW-0378">Hydrolase</keyword>
<dbReference type="SUPFAM" id="SSF75708">
    <property type="entry name" value="Chemotaxis phosphatase CheZ"/>
    <property type="match status" value="1"/>
</dbReference>
<dbReference type="Gene3D" id="1.10.287.500">
    <property type="entry name" value="Helix hairpin bin"/>
    <property type="match status" value="1"/>
</dbReference>
<accession>A0A1N7AJD7</accession>
<dbReference type="RefSeq" id="WP_076603656.1">
    <property type="nucleotide sequence ID" value="NZ_FTMD01000014.1"/>
</dbReference>
<keyword evidence="12" id="KW-1185">Reference proteome</keyword>
<feature type="region of interest" description="Disordered" evidence="10">
    <location>
        <begin position="16"/>
        <end position="51"/>
    </location>
</feature>
<gene>
    <name evidence="11" type="ORF">SAMN05421829_11487</name>
</gene>
<dbReference type="GO" id="GO:0004721">
    <property type="term" value="F:phosphoprotein phosphatase activity"/>
    <property type="evidence" value="ECO:0007669"/>
    <property type="project" value="UniProtKB-KW"/>
</dbReference>
<name>A0A1N7AJD7_9RHOO</name>
<evidence type="ECO:0000256" key="5">
    <source>
        <dbReference type="ARBA" id="ARBA00022500"/>
    </source>
</evidence>
<dbReference type="EMBL" id="FTMD01000014">
    <property type="protein sequence ID" value="SIR39176.1"/>
    <property type="molecule type" value="Genomic_DNA"/>
</dbReference>
<keyword evidence="5" id="KW-0145">Chemotaxis</keyword>
<feature type="compositionally biased region" description="Low complexity" evidence="10">
    <location>
        <begin position="34"/>
        <end position="44"/>
    </location>
</feature>
<dbReference type="Proteomes" id="UP000186819">
    <property type="component" value="Unassembled WGS sequence"/>
</dbReference>
<reference evidence="12" key="1">
    <citation type="submission" date="2017-01" db="EMBL/GenBank/DDBJ databases">
        <authorList>
            <person name="Varghese N."/>
            <person name="Submissions S."/>
        </authorList>
    </citation>
    <scope>NUCLEOTIDE SEQUENCE [LARGE SCALE GENOMIC DNA]</scope>
    <source>
        <strain evidence="12">ATCC 51758</strain>
    </source>
</reference>
<evidence type="ECO:0000256" key="6">
    <source>
        <dbReference type="ARBA" id="ARBA00022779"/>
    </source>
</evidence>
<dbReference type="GO" id="GO:0005737">
    <property type="term" value="C:cytoplasm"/>
    <property type="evidence" value="ECO:0007669"/>
    <property type="project" value="UniProtKB-SubCell"/>
</dbReference>
<evidence type="ECO:0000256" key="8">
    <source>
        <dbReference type="ARBA" id="ARBA00022912"/>
    </source>
</evidence>
<dbReference type="Pfam" id="PF04344">
    <property type="entry name" value="CheZ"/>
    <property type="match status" value="1"/>
</dbReference>
<dbReference type="STRING" id="34027.SAMN05421829_11487"/>
<keyword evidence="4" id="KW-0963">Cytoplasm</keyword>
<dbReference type="GO" id="GO:0006935">
    <property type="term" value="P:chemotaxis"/>
    <property type="evidence" value="ECO:0007669"/>
    <property type="project" value="UniProtKB-KW"/>
</dbReference>
<dbReference type="OrthoDB" id="9773007at2"/>
<feature type="region of interest" description="Disordered" evidence="10">
    <location>
        <begin position="256"/>
        <end position="276"/>
    </location>
</feature>
<evidence type="ECO:0000256" key="7">
    <source>
        <dbReference type="ARBA" id="ARBA00022801"/>
    </source>
</evidence>
<evidence type="ECO:0000313" key="12">
    <source>
        <dbReference type="Proteomes" id="UP000186819"/>
    </source>
</evidence>
<dbReference type="GO" id="GO:0009288">
    <property type="term" value="C:bacterial-type flagellum"/>
    <property type="evidence" value="ECO:0007669"/>
    <property type="project" value="InterPro"/>
</dbReference>
<dbReference type="InterPro" id="IPR050992">
    <property type="entry name" value="CheZ_family_phosphatases"/>
</dbReference>
<dbReference type="PANTHER" id="PTHR43693">
    <property type="entry name" value="PROTEIN PHOSPHATASE CHEZ"/>
    <property type="match status" value="1"/>
</dbReference>
<evidence type="ECO:0000256" key="2">
    <source>
        <dbReference type="ARBA" id="ARBA00005908"/>
    </source>
</evidence>
<evidence type="ECO:0000256" key="9">
    <source>
        <dbReference type="ARBA" id="ARBA00029599"/>
    </source>
</evidence>
<dbReference type="GO" id="GO:0050920">
    <property type="term" value="P:regulation of chemotaxis"/>
    <property type="evidence" value="ECO:0007669"/>
    <property type="project" value="InterPro"/>
</dbReference>
<dbReference type="AlphaFoldDB" id="A0A1N7AJD7"/>
<dbReference type="InterPro" id="IPR007439">
    <property type="entry name" value="Chemotax_Pase_CheZ"/>
</dbReference>
<keyword evidence="8" id="KW-0904">Protein phosphatase</keyword>
<evidence type="ECO:0000256" key="3">
    <source>
        <dbReference type="ARBA" id="ARBA00018484"/>
    </source>
</evidence>
<evidence type="ECO:0000256" key="4">
    <source>
        <dbReference type="ARBA" id="ARBA00022490"/>
    </source>
</evidence>
<keyword evidence="6" id="KW-0283">Flagellar rotation</keyword>
<organism evidence="11 12">
    <name type="scientific">Aromatoleum tolulyticum</name>
    <dbReference type="NCBI Taxonomy" id="34027"/>
    <lineage>
        <taxon>Bacteria</taxon>
        <taxon>Pseudomonadati</taxon>
        <taxon>Pseudomonadota</taxon>
        <taxon>Betaproteobacteria</taxon>
        <taxon>Rhodocyclales</taxon>
        <taxon>Rhodocyclaceae</taxon>
        <taxon>Aromatoleum</taxon>
    </lineage>
</organism>
<evidence type="ECO:0000256" key="10">
    <source>
        <dbReference type="SAM" id="MobiDB-lite"/>
    </source>
</evidence>
<proteinExistence type="inferred from homology"/>
<protein>
    <recommendedName>
        <fullName evidence="3">Protein phosphatase CheZ</fullName>
    </recommendedName>
    <alternativeName>
        <fullName evidence="9">Chemotaxis protein CheZ</fullName>
    </alternativeName>
</protein>
<dbReference type="GO" id="GO:0097588">
    <property type="term" value="P:archaeal or bacterial-type flagellum-dependent cell motility"/>
    <property type="evidence" value="ECO:0007669"/>
    <property type="project" value="UniProtKB-KW"/>
</dbReference>
<evidence type="ECO:0000313" key="11">
    <source>
        <dbReference type="EMBL" id="SIR39176.1"/>
    </source>
</evidence>